<reference evidence="1" key="1">
    <citation type="submission" date="2021-06" db="EMBL/GenBank/DDBJ databases">
        <authorList>
            <person name="Kallberg Y."/>
            <person name="Tangrot J."/>
            <person name="Rosling A."/>
        </authorList>
    </citation>
    <scope>NUCLEOTIDE SEQUENCE</scope>
    <source>
        <strain evidence="1">MA453B</strain>
    </source>
</reference>
<organism evidence="1 2">
    <name type="scientific">Dentiscutata erythropus</name>
    <dbReference type="NCBI Taxonomy" id="1348616"/>
    <lineage>
        <taxon>Eukaryota</taxon>
        <taxon>Fungi</taxon>
        <taxon>Fungi incertae sedis</taxon>
        <taxon>Mucoromycota</taxon>
        <taxon>Glomeromycotina</taxon>
        <taxon>Glomeromycetes</taxon>
        <taxon>Diversisporales</taxon>
        <taxon>Gigasporaceae</taxon>
        <taxon>Dentiscutata</taxon>
    </lineage>
</organism>
<dbReference type="Proteomes" id="UP000789405">
    <property type="component" value="Unassembled WGS sequence"/>
</dbReference>
<comment type="caution">
    <text evidence="1">The sequence shown here is derived from an EMBL/GenBank/DDBJ whole genome shotgun (WGS) entry which is preliminary data.</text>
</comment>
<dbReference type="EMBL" id="CAJVPY010019772">
    <property type="protein sequence ID" value="CAG8772853.1"/>
    <property type="molecule type" value="Genomic_DNA"/>
</dbReference>
<evidence type="ECO:0000313" key="1">
    <source>
        <dbReference type="EMBL" id="CAG8772853.1"/>
    </source>
</evidence>
<dbReference type="AlphaFoldDB" id="A0A9N9NYV1"/>
<evidence type="ECO:0000313" key="2">
    <source>
        <dbReference type="Proteomes" id="UP000789405"/>
    </source>
</evidence>
<gene>
    <name evidence="1" type="ORF">DERYTH_LOCUS18851</name>
</gene>
<accession>A0A9N9NYV1</accession>
<proteinExistence type="predicted"/>
<dbReference type="OrthoDB" id="2441978at2759"/>
<name>A0A9N9NYV1_9GLOM</name>
<protein>
    <submittedName>
        <fullName evidence="1">24190_t:CDS:1</fullName>
    </submittedName>
</protein>
<keyword evidence="2" id="KW-1185">Reference proteome</keyword>
<sequence length="130" mass="14876">MYNSKQAKNFGNQALKLLKSVLQNYYSKEDCVSMKAIDYFVNSYTALNKTKVLQKEANIKIIQVNLNYLEVEKDSMNAGFRFEQEIINIAKIGVQCSIKDPLNYIILYLEQSNILKCTDPVIHLQISSDG</sequence>